<dbReference type="RefSeq" id="WP_315649617.1">
    <property type="nucleotide sequence ID" value="NZ_JAVXZY010000002.1"/>
</dbReference>
<dbReference type="InterPro" id="IPR000182">
    <property type="entry name" value="GNAT_dom"/>
</dbReference>
<dbReference type="PANTHER" id="PTHR10545">
    <property type="entry name" value="DIAMINE N-ACETYLTRANSFERASE"/>
    <property type="match status" value="1"/>
</dbReference>
<dbReference type="Proteomes" id="UP001246372">
    <property type="component" value="Unassembled WGS sequence"/>
</dbReference>
<keyword evidence="5" id="KW-1185">Reference proteome</keyword>
<dbReference type="EMBL" id="JAVXZY010000002">
    <property type="protein sequence ID" value="MDT8999128.1"/>
    <property type="molecule type" value="Genomic_DNA"/>
</dbReference>
<sequence>MTMEIRGLRPEDRGAWEVLARGYKRFYETELSDQDYEQAWQKLQLGQQVQALVADVNGQVQGLAHYLFHASSWSDSVCYLQDLFVAEPARGRGLAAALIAAVGERAAAAGAARCYWLTHRDNARARALYDRVGEHRGFVRYDLPMA</sequence>
<feature type="domain" description="N-acetyltransferase" evidence="3">
    <location>
        <begin position="3"/>
        <end position="146"/>
    </location>
</feature>
<protein>
    <submittedName>
        <fullName evidence="4">GNAT family N-acetyltransferase</fullName>
    </submittedName>
</protein>
<evidence type="ECO:0000259" key="3">
    <source>
        <dbReference type="PROSITE" id="PS51186"/>
    </source>
</evidence>
<dbReference type="InterPro" id="IPR051016">
    <property type="entry name" value="Diverse_Substrate_AcTransf"/>
</dbReference>
<comment type="caution">
    <text evidence="4">The sequence shown here is derived from an EMBL/GenBank/DDBJ whole genome shotgun (WGS) entry which is preliminary data.</text>
</comment>
<evidence type="ECO:0000256" key="2">
    <source>
        <dbReference type="ARBA" id="ARBA00023315"/>
    </source>
</evidence>
<dbReference type="Pfam" id="PF00583">
    <property type="entry name" value="Acetyltransf_1"/>
    <property type="match status" value="1"/>
</dbReference>
<proteinExistence type="predicted"/>
<reference evidence="4" key="1">
    <citation type="submission" date="2023-09" db="EMBL/GenBank/DDBJ databases">
        <title>Paucibacter sp. APW11 Genome sequencing and assembly.</title>
        <authorList>
            <person name="Kim I."/>
        </authorList>
    </citation>
    <scope>NUCLEOTIDE SEQUENCE</scope>
    <source>
        <strain evidence="4">APW11</strain>
    </source>
</reference>
<dbReference type="PANTHER" id="PTHR10545:SF42">
    <property type="entry name" value="ACETYLTRANSFERASE"/>
    <property type="match status" value="1"/>
</dbReference>
<keyword evidence="1" id="KW-0808">Transferase</keyword>
<evidence type="ECO:0000313" key="5">
    <source>
        <dbReference type="Proteomes" id="UP001246372"/>
    </source>
</evidence>
<name>A0ABU3PAK1_9BURK</name>
<gene>
    <name evidence="4" type="ORF">RQP53_07595</name>
</gene>
<evidence type="ECO:0000256" key="1">
    <source>
        <dbReference type="ARBA" id="ARBA00022679"/>
    </source>
</evidence>
<organism evidence="4 5">
    <name type="scientific">Roseateles aquae</name>
    <dbReference type="NCBI Taxonomy" id="3077235"/>
    <lineage>
        <taxon>Bacteria</taxon>
        <taxon>Pseudomonadati</taxon>
        <taxon>Pseudomonadota</taxon>
        <taxon>Betaproteobacteria</taxon>
        <taxon>Burkholderiales</taxon>
        <taxon>Sphaerotilaceae</taxon>
        <taxon>Roseateles</taxon>
    </lineage>
</organism>
<dbReference type="PROSITE" id="PS51186">
    <property type="entry name" value="GNAT"/>
    <property type="match status" value="1"/>
</dbReference>
<dbReference type="InterPro" id="IPR016181">
    <property type="entry name" value="Acyl_CoA_acyltransferase"/>
</dbReference>
<dbReference type="SUPFAM" id="SSF55729">
    <property type="entry name" value="Acyl-CoA N-acyltransferases (Nat)"/>
    <property type="match status" value="1"/>
</dbReference>
<accession>A0ABU3PAK1</accession>
<dbReference type="Gene3D" id="3.40.630.30">
    <property type="match status" value="1"/>
</dbReference>
<evidence type="ECO:0000313" key="4">
    <source>
        <dbReference type="EMBL" id="MDT8999128.1"/>
    </source>
</evidence>
<keyword evidence="2" id="KW-0012">Acyltransferase</keyword>
<dbReference type="CDD" id="cd04301">
    <property type="entry name" value="NAT_SF"/>
    <property type="match status" value="1"/>
</dbReference>